<evidence type="ECO:0000256" key="3">
    <source>
        <dbReference type="ARBA" id="ARBA00022514"/>
    </source>
</evidence>
<dbReference type="PROSITE" id="PS50049">
    <property type="entry name" value="THD_2"/>
    <property type="match status" value="1"/>
</dbReference>
<comment type="caution">
    <text evidence="10">The sequence shown here is derived from an EMBL/GenBank/DDBJ whole genome shotgun (WGS) entry which is preliminary data.</text>
</comment>
<evidence type="ECO:0000256" key="7">
    <source>
        <dbReference type="SAM" id="MobiDB-lite"/>
    </source>
</evidence>
<keyword evidence="8" id="KW-1133">Transmembrane helix</keyword>
<organism evidence="10 11">
    <name type="scientific">Cirrhinus molitorella</name>
    <name type="common">mud carp</name>
    <dbReference type="NCBI Taxonomy" id="172907"/>
    <lineage>
        <taxon>Eukaryota</taxon>
        <taxon>Metazoa</taxon>
        <taxon>Chordata</taxon>
        <taxon>Craniata</taxon>
        <taxon>Vertebrata</taxon>
        <taxon>Euteleostomi</taxon>
        <taxon>Actinopterygii</taxon>
        <taxon>Neopterygii</taxon>
        <taxon>Teleostei</taxon>
        <taxon>Ostariophysi</taxon>
        <taxon>Cypriniformes</taxon>
        <taxon>Cyprinidae</taxon>
        <taxon>Labeoninae</taxon>
        <taxon>Labeonini</taxon>
        <taxon>Cirrhinus</taxon>
    </lineage>
</organism>
<feature type="transmembrane region" description="Helical" evidence="8">
    <location>
        <begin position="428"/>
        <end position="452"/>
    </location>
</feature>
<dbReference type="Gene3D" id="3.40.50.1820">
    <property type="entry name" value="alpha/beta hydrolase"/>
    <property type="match status" value="1"/>
</dbReference>
<feature type="region of interest" description="Disordered" evidence="7">
    <location>
        <begin position="469"/>
        <end position="496"/>
    </location>
</feature>
<dbReference type="InterPro" id="IPR029058">
    <property type="entry name" value="AB_hydrolase_fold"/>
</dbReference>
<dbReference type="EMBL" id="JAYMGO010000009">
    <property type="protein sequence ID" value="KAL1268169.1"/>
    <property type="molecule type" value="Genomic_DNA"/>
</dbReference>
<name>A0ABR3MU80_9TELE</name>
<comment type="similarity">
    <text evidence="2">Belongs to the tumor necrosis factor family.</text>
</comment>
<feature type="domain" description="THD" evidence="9">
    <location>
        <begin position="533"/>
        <end position="676"/>
    </location>
</feature>
<dbReference type="PANTHER" id="PTHR15151:SF24">
    <property type="entry name" value="A PROLIFERATION-INDUCING LIGAND-LIKE PROTEIN-RELATED"/>
    <property type="match status" value="1"/>
</dbReference>
<reference evidence="10 11" key="1">
    <citation type="submission" date="2023-09" db="EMBL/GenBank/DDBJ databases">
        <authorList>
            <person name="Wang M."/>
        </authorList>
    </citation>
    <scope>NUCLEOTIDE SEQUENCE [LARGE SCALE GENOMIC DNA]</scope>
    <source>
        <strain evidence="10">GT-2023</strain>
        <tissue evidence="10">Liver</tissue>
    </source>
</reference>
<evidence type="ECO:0000313" key="11">
    <source>
        <dbReference type="Proteomes" id="UP001558613"/>
    </source>
</evidence>
<dbReference type="InterPro" id="IPR008983">
    <property type="entry name" value="Tumour_necrosis_fac-like_dom"/>
</dbReference>
<feature type="compositionally biased region" description="Polar residues" evidence="7">
    <location>
        <begin position="473"/>
        <end position="482"/>
    </location>
</feature>
<keyword evidence="3" id="KW-0202">Cytokine</keyword>
<proteinExistence type="inferred from homology"/>
<dbReference type="PANTHER" id="PTHR15151">
    <property type="entry name" value="PROTEIN EIGER"/>
    <property type="match status" value="1"/>
</dbReference>
<dbReference type="SUPFAM" id="SSF49842">
    <property type="entry name" value="TNF-like"/>
    <property type="match status" value="1"/>
</dbReference>
<dbReference type="InterPro" id="IPR051748">
    <property type="entry name" value="TNF_Ligand_Superfamily"/>
</dbReference>
<keyword evidence="8" id="KW-0472">Membrane</keyword>
<sequence length="677" mass="75499">MDTESGVVSSQELSSWSQPRHLRAVMLCVMLSEDVPLKNAIDITPAVSSETLVIPVVMEKPWRLWGALEACLLTMCAWSWGVCRVSLLALILTFHLYGGLILLGLILASVAGILYKFQDVLLYFPDQPSSSRLYVPMPTGIPHENVYIRTKDGVRLNLILLRYTGENPAAAPTILYFHGNAGNIGHRVPNALLMLVNLKANVVLVDYRGYGKSEGEPSEEGLYQDAEATLDYIMTRPDIDKTKVVLFGRSLGGAVAIRLASCNPHRVAAIMVENTFLSIPHMAATLFSFFPMRYLPLWCYKNKFLSYRHVALCRMPSLFISGLSDQLIPPVMMKQLYELSPSRTKRLGIFPEVCRNSHKASGDKATFGCSAMLNTVGVDSSAGKGHKNQTVSWRSVADRTFLLLSEFVSTMPAEDVGPGRGERRRLPWLFLVLVIAAITSSSLSVISLYHVLALQAEVEGLRAEVVRKREEQSGTLEETMSGTEKQTHEQEEKENKERIEYLQQNEMDDTVTDHTVLSKRSLGHTSNKGESQPCLQMMADNKKTTFQKEFALELCTAIPWQVGLKRGSALEEEQGTILVKEEGFFFIYSQVYYTDSTFAMGHIVIRIKKNVVGDESQHVVLFRCIQSMNRVNHFNTCYTGGELKLDSGDRLELLIPRTHANISLDGDSTFLGAIKLA</sequence>
<dbReference type="InterPro" id="IPR000073">
    <property type="entry name" value="AB_hydrolase_1"/>
</dbReference>
<evidence type="ECO:0000256" key="1">
    <source>
        <dbReference type="ARBA" id="ARBA00004613"/>
    </source>
</evidence>
<evidence type="ECO:0000256" key="8">
    <source>
        <dbReference type="SAM" id="Phobius"/>
    </source>
</evidence>
<keyword evidence="4" id="KW-0964">Secreted</keyword>
<keyword evidence="11" id="KW-1185">Reference proteome</keyword>
<feature type="transmembrane region" description="Helical" evidence="8">
    <location>
        <begin position="62"/>
        <end position="81"/>
    </location>
</feature>
<dbReference type="Proteomes" id="UP001558613">
    <property type="component" value="Unassembled WGS sequence"/>
</dbReference>
<keyword evidence="6" id="KW-0325">Glycoprotein</keyword>
<evidence type="ECO:0000256" key="4">
    <source>
        <dbReference type="ARBA" id="ARBA00022525"/>
    </source>
</evidence>
<dbReference type="Pfam" id="PF00561">
    <property type="entry name" value="Abhydrolase_1"/>
    <property type="match status" value="1"/>
</dbReference>
<accession>A0ABR3MU80</accession>
<dbReference type="Pfam" id="PF00229">
    <property type="entry name" value="TNF"/>
    <property type="match status" value="1"/>
</dbReference>
<dbReference type="SUPFAM" id="SSF53474">
    <property type="entry name" value="alpha/beta-Hydrolases"/>
    <property type="match status" value="1"/>
</dbReference>
<dbReference type="Gene3D" id="2.60.120.40">
    <property type="match status" value="1"/>
</dbReference>
<protein>
    <recommendedName>
        <fullName evidence="9">THD domain-containing protein</fullName>
    </recommendedName>
</protein>
<keyword evidence="8" id="KW-0812">Transmembrane</keyword>
<gene>
    <name evidence="10" type="ORF">QQF64_033532</name>
</gene>
<feature type="transmembrane region" description="Helical" evidence="8">
    <location>
        <begin position="87"/>
        <end position="115"/>
    </location>
</feature>
<evidence type="ECO:0000256" key="2">
    <source>
        <dbReference type="ARBA" id="ARBA00008670"/>
    </source>
</evidence>
<evidence type="ECO:0000256" key="5">
    <source>
        <dbReference type="ARBA" id="ARBA00023157"/>
    </source>
</evidence>
<feature type="compositionally biased region" description="Basic and acidic residues" evidence="7">
    <location>
        <begin position="485"/>
        <end position="496"/>
    </location>
</feature>
<keyword evidence="5" id="KW-1015">Disulfide bond</keyword>
<evidence type="ECO:0000256" key="6">
    <source>
        <dbReference type="ARBA" id="ARBA00023180"/>
    </source>
</evidence>
<evidence type="ECO:0000313" key="10">
    <source>
        <dbReference type="EMBL" id="KAL1268169.1"/>
    </source>
</evidence>
<dbReference type="InterPro" id="IPR006052">
    <property type="entry name" value="TNF_dom"/>
</dbReference>
<evidence type="ECO:0000259" key="9">
    <source>
        <dbReference type="PROSITE" id="PS50049"/>
    </source>
</evidence>
<comment type="subcellular location">
    <subcellularLocation>
        <location evidence="1">Secreted</location>
    </subcellularLocation>
</comment>